<feature type="transmembrane region" description="Helical" evidence="1">
    <location>
        <begin position="171"/>
        <end position="195"/>
    </location>
</feature>
<protein>
    <recommendedName>
        <fullName evidence="4">NnrS family protein</fullName>
    </recommendedName>
</protein>
<feature type="transmembrane region" description="Helical" evidence="1">
    <location>
        <begin position="102"/>
        <end position="124"/>
    </location>
</feature>
<keyword evidence="1" id="KW-0812">Transmembrane</keyword>
<feature type="transmembrane region" description="Helical" evidence="1">
    <location>
        <begin position="306"/>
        <end position="328"/>
    </location>
</feature>
<name>A0A7W2M1Y1_9FLAO</name>
<proteinExistence type="predicted"/>
<feature type="transmembrane region" description="Helical" evidence="1">
    <location>
        <begin position="375"/>
        <end position="398"/>
    </location>
</feature>
<keyword evidence="1" id="KW-0472">Membrane</keyword>
<dbReference type="Proteomes" id="UP000541857">
    <property type="component" value="Unassembled WGS sequence"/>
</dbReference>
<evidence type="ECO:0000313" key="2">
    <source>
        <dbReference type="EMBL" id="MBA6151234.1"/>
    </source>
</evidence>
<feature type="transmembrane region" description="Helical" evidence="1">
    <location>
        <begin position="5"/>
        <end position="28"/>
    </location>
</feature>
<reference evidence="2 3" key="1">
    <citation type="submission" date="2020-07" db="EMBL/GenBank/DDBJ databases">
        <title>Bacterium isolated from marine sediment.</title>
        <authorList>
            <person name="Shang D."/>
        </authorList>
    </citation>
    <scope>NUCLEOTIDE SEQUENCE [LARGE SCALE GENOMIC DNA]</scope>
    <source>
        <strain evidence="2 3">F6074</strain>
    </source>
</reference>
<organism evidence="2 3">
    <name type="scientific">Gelidibacter maritimus</name>
    <dbReference type="NCBI Taxonomy" id="2761487"/>
    <lineage>
        <taxon>Bacteria</taxon>
        <taxon>Pseudomonadati</taxon>
        <taxon>Bacteroidota</taxon>
        <taxon>Flavobacteriia</taxon>
        <taxon>Flavobacteriales</taxon>
        <taxon>Flavobacteriaceae</taxon>
        <taxon>Gelidibacter</taxon>
    </lineage>
</organism>
<feature type="transmembrane region" description="Helical" evidence="1">
    <location>
        <begin position="48"/>
        <end position="66"/>
    </location>
</feature>
<feature type="transmembrane region" description="Helical" evidence="1">
    <location>
        <begin position="232"/>
        <end position="252"/>
    </location>
</feature>
<feature type="transmembrane region" description="Helical" evidence="1">
    <location>
        <begin position="136"/>
        <end position="159"/>
    </location>
</feature>
<dbReference type="RefSeq" id="WP_182201952.1">
    <property type="nucleotide sequence ID" value="NZ_JACGLT010000001.1"/>
</dbReference>
<feature type="transmembrane region" description="Helical" evidence="1">
    <location>
        <begin position="78"/>
        <end position="96"/>
    </location>
</feature>
<feature type="transmembrane region" description="Helical" evidence="1">
    <location>
        <begin position="340"/>
        <end position="369"/>
    </location>
</feature>
<sequence length="408" mass="47141">MQKKLVIVCLINFLVAAIMGLMLRYVFVLPLHDIVKPLPFEFRSLMHAHSHGAMLGWVYLMLYVLIVHHFIPDKKPVYNRLFWLTEIAVIGMMVSFPFQGYAAISISFSTLHIICSYLFIRLIWKNHKIQSKPIQLLLKGSLIFMFISTMGIWCLGPAAAKLGIESAFFQIAIQFFLHFQFNGWFMFAVLALFLHQFHLKNSKVFQRFFKTLVAATVLTFALPVSWYAFHPLLLWINGLGVLLQLVTGYYFILLLRPYWSEFWTKTPKLAKWMYVLALISFIIKIALQTSSIVPTISKMAYQYHNFVIGFIHLMMLGVISGFLFAFLLNSSIVSIKRKTLTFGVYCFIIGFITTEVLLLIQGLFYYFALGMIPNYYLLLFVSSIFLPLGILIFTLNILKNETKTIKTT</sequence>
<gene>
    <name evidence="2" type="ORF">H3Z82_00680</name>
</gene>
<accession>A0A7W2M1Y1</accession>
<evidence type="ECO:0000313" key="3">
    <source>
        <dbReference type="Proteomes" id="UP000541857"/>
    </source>
</evidence>
<dbReference type="AlphaFoldDB" id="A0A7W2M1Y1"/>
<evidence type="ECO:0000256" key="1">
    <source>
        <dbReference type="SAM" id="Phobius"/>
    </source>
</evidence>
<evidence type="ECO:0008006" key="4">
    <source>
        <dbReference type="Google" id="ProtNLM"/>
    </source>
</evidence>
<feature type="transmembrane region" description="Helical" evidence="1">
    <location>
        <begin position="272"/>
        <end position="294"/>
    </location>
</feature>
<dbReference type="EMBL" id="JACGLT010000001">
    <property type="protein sequence ID" value="MBA6151234.1"/>
    <property type="molecule type" value="Genomic_DNA"/>
</dbReference>
<feature type="transmembrane region" description="Helical" evidence="1">
    <location>
        <begin position="207"/>
        <end position="226"/>
    </location>
</feature>
<comment type="caution">
    <text evidence="2">The sequence shown here is derived from an EMBL/GenBank/DDBJ whole genome shotgun (WGS) entry which is preliminary data.</text>
</comment>
<keyword evidence="1" id="KW-1133">Transmembrane helix</keyword>
<keyword evidence="3" id="KW-1185">Reference proteome</keyword>